<evidence type="ECO:0000256" key="5">
    <source>
        <dbReference type="ARBA" id="ARBA00023180"/>
    </source>
</evidence>
<evidence type="ECO:0000256" key="7">
    <source>
        <dbReference type="SAM" id="SignalP"/>
    </source>
</evidence>
<dbReference type="Proteomes" id="UP000663870">
    <property type="component" value="Unassembled WGS sequence"/>
</dbReference>
<dbReference type="AlphaFoldDB" id="A0A813PN49"/>
<feature type="chain" id="PRO_5032731269" description="Peptidase S1 domain-containing protein" evidence="7">
    <location>
        <begin position="19"/>
        <end position="394"/>
    </location>
</feature>
<dbReference type="PROSITE" id="PS00135">
    <property type="entry name" value="TRYPSIN_SER"/>
    <property type="match status" value="1"/>
</dbReference>
<feature type="signal peptide" evidence="7">
    <location>
        <begin position="1"/>
        <end position="18"/>
    </location>
</feature>
<name>A0A813PN49_9BILA</name>
<dbReference type="PRINTS" id="PR00722">
    <property type="entry name" value="CHYMOTRYPSIN"/>
</dbReference>
<keyword evidence="6" id="KW-0720">Serine protease</keyword>
<dbReference type="SUPFAM" id="SSF50494">
    <property type="entry name" value="Trypsin-like serine proteases"/>
    <property type="match status" value="1"/>
</dbReference>
<dbReference type="Pfam" id="PF13330">
    <property type="entry name" value="Mucin2_WxxW"/>
    <property type="match status" value="1"/>
</dbReference>
<evidence type="ECO:0000256" key="6">
    <source>
        <dbReference type="RuleBase" id="RU363034"/>
    </source>
</evidence>
<dbReference type="GO" id="GO:0006508">
    <property type="term" value="P:proteolysis"/>
    <property type="evidence" value="ECO:0007669"/>
    <property type="project" value="UniProtKB-KW"/>
</dbReference>
<dbReference type="PROSITE" id="PS00134">
    <property type="entry name" value="TRYPSIN_HIS"/>
    <property type="match status" value="1"/>
</dbReference>
<dbReference type="GO" id="GO:0004252">
    <property type="term" value="F:serine-type endopeptidase activity"/>
    <property type="evidence" value="ECO:0007669"/>
    <property type="project" value="InterPro"/>
</dbReference>
<sequence>MLLLLVISTFVCNSLIQAIPSVSFFYPNSLTDSTCKGDYSWTEWFNSFQPKNDIDFDQELLSKIQAENGRDICAIPKGIQAQTVSALKIDINYAVSWKATNGIITACISRTPGVDFRVRFCCANSDFITTTTTTPRPIDSHTCGRTQIKPSLQFTRIFGGARAIPHSWPWQVLYEEEKPCETNRICIETCGGTLLDSYHVLTAAHCIRGKNVEHILITAGVHNRQIDESNTRQEKKVARIFLHPDWNSETLANDLAILQLSKPVEFNKYVQPACLPGPDPPSNSDVILIGWGAEQMGGNPYDELKQAQVKVIGECHRFWNLFDEENQICVGQIVSGDSACQGDSGGPLLQQYNDQWIVQGVASFVDDCKTNGDFPPNIYVKVSAYLTWIKSIIN</sequence>
<dbReference type="Gene3D" id="2.40.10.10">
    <property type="entry name" value="Trypsin-like serine proteases"/>
    <property type="match status" value="1"/>
</dbReference>
<comment type="subcellular location">
    <subcellularLocation>
        <location evidence="1">Secreted</location>
    </subcellularLocation>
</comment>
<evidence type="ECO:0000256" key="2">
    <source>
        <dbReference type="ARBA" id="ARBA00022525"/>
    </source>
</evidence>
<dbReference type="InterPro" id="IPR025155">
    <property type="entry name" value="WxxW_domain"/>
</dbReference>
<dbReference type="InterPro" id="IPR001314">
    <property type="entry name" value="Peptidase_S1A"/>
</dbReference>
<dbReference type="PANTHER" id="PTHR24252:SF18">
    <property type="entry name" value="OVOCHYMASE 1"/>
    <property type="match status" value="1"/>
</dbReference>
<dbReference type="InterPro" id="IPR033116">
    <property type="entry name" value="TRYPSIN_SER"/>
</dbReference>
<keyword evidence="3 7" id="KW-0732">Signal</keyword>
<evidence type="ECO:0000256" key="4">
    <source>
        <dbReference type="ARBA" id="ARBA00023157"/>
    </source>
</evidence>
<comment type="caution">
    <text evidence="9">The sequence shown here is derived from an EMBL/GenBank/DDBJ whole genome shotgun (WGS) entry which is preliminary data.</text>
</comment>
<dbReference type="PROSITE" id="PS50240">
    <property type="entry name" value="TRYPSIN_DOM"/>
    <property type="match status" value="1"/>
</dbReference>
<proteinExistence type="predicted"/>
<accession>A0A813PN49</accession>
<gene>
    <name evidence="9" type="ORF">JXQ802_LOCUS2020</name>
</gene>
<evidence type="ECO:0000256" key="1">
    <source>
        <dbReference type="ARBA" id="ARBA00004613"/>
    </source>
</evidence>
<keyword evidence="2" id="KW-0964">Secreted</keyword>
<evidence type="ECO:0000313" key="10">
    <source>
        <dbReference type="Proteomes" id="UP000663870"/>
    </source>
</evidence>
<dbReference type="Pfam" id="PF00089">
    <property type="entry name" value="Trypsin"/>
    <property type="match status" value="1"/>
</dbReference>
<keyword evidence="5" id="KW-0325">Glycoprotein</keyword>
<dbReference type="EMBL" id="CAJNOL010000024">
    <property type="protein sequence ID" value="CAF0757556.1"/>
    <property type="molecule type" value="Genomic_DNA"/>
</dbReference>
<keyword evidence="10" id="KW-1185">Reference proteome</keyword>
<keyword evidence="6" id="KW-0378">Hydrolase</keyword>
<reference evidence="9" key="1">
    <citation type="submission" date="2021-02" db="EMBL/GenBank/DDBJ databases">
        <authorList>
            <person name="Nowell W R."/>
        </authorList>
    </citation>
    <scope>NUCLEOTIDE SEQUENCE</scope>
</reference>
<dbReference type="SMART" id="SM00020">
    <property type="entry name" value="Tryp_SPc"/>
    <property type="match status" value="1"/>
</dbReference>
<evidence type="ECO:0000313" key="9">
    <source>
        <dbReference type="EMBL" id="CAF0757556.1"/>
    </source>
</evidence>
<dbReference type="GO" id="GO:0005576">
    <property type="term" value="C:extracellular region"/>
    <property type="evidence" value="ECO:0007669"/>
    <property type="project" value="UniProtKB-SubCell"/>
</dbReference>
<dbReference type="InterPro" id="IPR018114">
    <property type="entry name" value="TRYPSIN_HIS"/>
</dbReference>
<evidence type="ECO:0000256" key="3">
    <source>
        <dbReference type="ARBA" id="ARBA00022729"/>
    </source>
</evidence>
<feature type="domain" description="Peptidase S1" evidence="8">
    <location>
        <begin position="157"/>
        <end position="394"/>
    </location>
</feature>
<protein>
    <recommendedName>
        <fullName evidence="8">Peptidase S1 domain-containing protein</fullName>
    </recommendedName>
</protein>
<dbReference type="InterPro" id="IPR009003">
    <property type="entry name" value="Peptidase_S1_PA"/>
</dbReference>
<keyword evidence="4" id="KW-1015">Disulfide bond</keyword>
<dbReference type="PANTHER" id="PTHR24252">
    <property type="entry name" value="ACROSIN-RELATED"/>
    <property type="match status" value="1"/>
</dbReference>
<organism evidence="9 10">
    <name type="scientific">Rotaria sordida</name>
    <dbReference type="NCBI Taxonomy" id="392033"/>
    <lineage>
        <taxon>Eukaryota</taxon>
        <taxon>Metazoa</taxon>
        <taxon>Spiralia</taxon>
        <taxon>Gnathifera</taxon>
        <taxon>Rotifera</taxon>
        <taxon>Eurotatoria</taxon>
        <taxon>Bdelloidea</taxon>
        <taxon>Philodinida</taxon>
        <taxon>Philodinidae</taxon>
        <taxon>Rotaria</taxon>
    </lineage>
</organism>
<dbReference type="InterPro" id="IPR001254">
    <property type="entry name" value="Trypsin_dom"/>
</dbReference>
<dbReference type="InterPro" id="IPR043504">
    <property type="entry name" value="Peptidase_S1_PA_chymotrypsin"/>
</dbReference>
<dbReference type="CDD" id="cd00190">
    <property type="entry name" value="Tryp_SPc"/>
    <property type="match status" value="1"/>
</dbReference>
<dbReference type="FunFam" id="2.40.10.10:FF:000068">
    <property type="entry name" value="transmembrane protease serine 2"/>
    <property type="match status" value="1"/>
</dbReference>
<keyword evidence="6" id="KW-0645">Protease</keyword>
<evidence type="ECO:0000259" key="8">
    <source>
        <dbReference type="PROSITE" id="PS50240"/>
    </source>
</evidence>